<evidence type="ECO:0000313" key="1">
    <source>
        <dbReference type="EMBL" id="BBB91678.1"/>
    </source>
</evidence>
<evidence type="ECO:0000313" key="2">
    <source>
        <dbReference type="Proteomes" id="UP000276437"/>
    </source>
</evidence>
<dbReference type="AlphaFoldDB" id="A0A348AKT0"/>
<reference evidence="1 2" key="1">
    <citation type="journal article" date="2018" name="Int. J. Syst. Evol. Microbiol.">
        <title>Methylomusa anaerophila gen. nov., sp. nov., an anaerobic methanol-utilizing bacterium isolated from a microbial fuel cell.</title>
        <authorList>
            <person name="Amano N."/>
            <person name="Yamamuro A."/>
            <person name="Miyahara M."/>
            <person name="Kouzuma A."/>
            <person name="Abe T."/>
            <person name="Watanabe K."/>
        </authorList>
    </citation>
    <scope>NUCLEOTIDE SEQUENCE [LARGE SCALE GENOMIC DNA]</scope>
    <source>
        <strain evidence="1 2">MMFC1</strain>
    </source>
</reference>
<dbReference type="Proteomes" id="UP000276437">
    <property type="component" value="Chromosome"/>
</dbReference>
<protein>
    <submittedName>
        <fullName evidence="1">Uncharacterized protein</fullName>
    </submittedName>
</protein>
<organism evidence="1 2">
    <name type="scientific">Methylomusa anaerophila</name>
    <dbReference type="NCBI Taxonomy" id="1930071"/>
    <lineage>
        <taxon>Bacteria</taxon>
        <taxon>Bacillati</taxon>
        <taxon>Bacillota</taxon>
        <taxon>Negativicutes</taxon>
        <taxon>Selenomonadales</taxon>
        <taxon>Sporomusaceae</taxon>
        <taxon>Methylomusa</taxon>
    </lineage>
</organism>
<proteinExistence type="predicted"/>
<dbReference type="KEGG" id="mana:MAMMFC1_02362"/>
<dbReference type="EMBL" id="AP018449">
    <property type="protein sequence ID" value="BBB91678.1"/>
    <property type="molecule type" value="Genomic_DNA"/>
</dbReference>
<gene>
    <name evidence="1" type="ORF">MAMMFC1_02362</name>
</gene>
<name>A0A348AKT0_9FIRM</name>
<accession>A0A348AKT0</accession>
<sequence length="33" mass="3753">MDKLTERLKTLRESKRVSTGGACPRISTCESLW</sequence>
<keyword evidence="2" id="KW-1185">Reference proteome</keyword>